<comment type="subcellular location">
    <subcellularLocation>
        <location evidence="2">Cell projection</location>
        <location evidence="2">Cilium</location>
    </subcellularLocation>
    <subcellularLocation>
        <location evidence="3">Cytoplasm</location>
    </subcellularLocation>
    <subcellularLocation>
        <location evidence="1">Nucleus</location>
    </subcellularLocation>
</comment>
<dbReference type="RefSeq" id="XP_020901533.1">
    <property type="nucleotide sequence ID" value="XM_021045874.2"/>
</dbReference>
<evidence type="ECO:0000256" key="17">
    <source>
        <dbReference type="ARBA" id="ARBA00023306"/>
    </source>
</evidence>
<dbReference type="GO" id="GO:0005524">
    <property type="term" value="F:ATP binding"/>
    <property type="evidence" value="ECO:0007669"/>
    <property type="project" value="UniProtKB-UniRule"/>
</dbReference>
<dbReference type="InterPro" id="IPR048002">
    <property type="entry name" value="CDK20-like_STKc"/>
</dbReference>
<comment type="catalytic activity">
    <reaction evidence="22">
        <text>L-seryl-[protein] + ATP = O-phospho-L-seryl-[protein] + ADP + H(+)</text>
        <dbReference type="Rhea" id="RHEA:17989"/>
        <dbReference type="Rhea" id="RHEA-COMP:9863"/>
        <dbReference type="Rhea" id="RHEA-COMP:11604"/>
        <dbReference type="ChEBI" id="CHEBI:15378"/>
        <dbReference type="ChEBI" id="CHEBI:29999"/>
        <dbReference type="ChEBI" id="CHEBI:30616"/>
        <dbReference type="ChEBI" id="CHEBI:83421"/>
        <dbReference type="ChEBI" id="CHEBI:456216"/>
        <dbReference type="EC" id="2.7.11.22"/>
    </reaction>
</comment>
<dbReference type="GO" id="GO:0005929">
    <property type="term" value="C:cilium"/>
    <property type="evidence" value="ECO:0007669"/>
    <property type="project" value="UniProtKB-SubCell"/>
</dbReference>
<evidence type="ECO:0000256" key="5">
    <source>
        <dbReference type="ARBA" id="ARBA00012425"/>
    </source>
</evidence>
<dbReference type="GO" id="GO:0005737">
    <property type="term" value="C:cytoplasm"/>
    <property type="evidence" value="ECO:0007669"/>
    <property type="project" value="UniProtKB-SubCell"/>
</dbReference>
<evidence type="ECO:0000259" key="25">
    <source>
        <dbReference type="PROSITE" id="PS50011"/>
    </source>
</evidence>
<sequence>MLLTTVTMGSTEQYGQYTILGRIGEGAHGIVFKAKHIESGEVVALKKVPLRRLEDGIPNTALREIKSLQENEENPFVVKLIDVFPHGTGFVLVFEYMWSDLSEVLRNSTRPLTEAQIKSYMLMLLKGVAYCHNRGIMHRDLKPANLLISSTGHLKIADFGLARVFSNEGDRLYSHQVATRWYRAPELLYGARKYDEGVDLWAVGCILGELLNNSPLFPGENDIEQLCCVLRTLGTPNEQIWPGMTDLPDYNKITFPEMPAIPLEKIVPDASDEAIDLLKKFLVYPSKLRIPASEALIHPYFFTEPLPAHHSELPIPARNSKKASVRGPHFRGFDIDVKLEKSLISPDRLYHRKLLSSLQQD</sequence>
<dbReference type="Gene3D" id="1.10.510.10">
    <property type="entry name" value="Transferase(Phosphotransferase) domain 1"/>
    <property type="match status" value="1"/>
</dbReference>
<evidence type="ECO:0000256" key="21">
    <source>
        <dbReference type="ARBA" id="ARBA00047811"/>
    </source>
</evidence>
<evidence type="ECO:0000256" key="6">
    <source>
        <dbReference type="ARBA" id="ARBA00022473"/>
    </source>
</evidence>
<dbReference type="KEGG" id="epa:110240087"/>
<dbReference type="FunFam" id="1.10.510.10:FF:000406">
    <property type="entry name" value="cyclin-dependent kinase 20 isoform X1"/>
    <property type="match status" value="1"/>
</dbReference>
<evidence type="ECO:0000256" key="18">
    <source>
        <dbReference type="ARBA" id="ARBA00035711"/>
    </source>
</evidence>
<feature type="binding site" evidence="23">
    <location>
        <position position="46"/>
    </location>
    <ligand>
        <name>ATP</name>
        <dbReference type="ChEBI" id="CHEBI:30616"/>
    </ligand>
</feature>
<keyword evidence="15" id="KW-0539">Nucleus</keyword>
<evidence type="ECO:0000256" key="19">
    <source>
        <dbReference type="ARBA" id="ARBA00035720"/>
    </source>
</evidence>
<dbReference type="CDD" id="cd07832">
    <property type="entry name" value="STKc_CCRK"/>
    <property type="match status" value="1"/>
</dbReference>
<evidence type="ECO:0000313" key="26">
    <source>
        <dbReference type="EnsemblMetazoa" id="XP_020901533.1"/>
    </source>
</evidence>
<evidence type="ECO:0000256" key="9">
    <source>
        <dbReference type="ARBA" id="ARBA00022618"/>
    </source>
</evidence>
<dbReference type="PANTHER" id="PTHR24056:SF171">
    <property type="entry name" value="CYCLIN-DEPENDENT KINASE 20"/>
    <property type="match status" value="1"/>
</dbReference>
<feature type="domain" description="Protein kinase" evidence="25">
    <location>
        <begin position="17"/>
        <end position="301"/>
    </location>
</feature>
<keyword evidence="6" id="KW-0217">Developmental protein</keyword>
<reference evidence="26" key="1">
    <citation type="submission" date="2022-11" db="UniProtKB">
        <authorList>
            <consortium name="EnsemblMetazoa"/>
        </authorList>
    </citation>
    <scope>IDENTIFICATION</scope>
</reference>
<keyword evidence="17" id="KW-0131">Cell cycle</keyword>
<dbReference type="Proteomes" id="UP000887567">
    <property type="component" value="Unplaced"/>
</dbReference>
<evidence type="ECO:0000256" key="15">
    <source>
        <dbReference type="ARBA" id="ARBA00023242"/>
    </source>
</evidence>
<name>A0A913XAC1_EXADI</name>
<dbReference type="OMA" id="KITFPYH"/>
<dbReference type="InterPro" id="IPR050108">
    <property type="entry name" value="CDK"/>
</dbReference>
<dbReference type="SMART" id="SM00220">
    <property type="entry name" value="S_TKc"/>
    <property type="match status" value="1"/>
</dbReference>
<evidence type="ECO:0000256" key="10">
    <source>
        <dbReference type="ARBA" id="ARBA00022679"/>
    </source>
</evidence>
<dbReference type="InterPro" id="IPR000719">
    <property type="entry name" value="Prot_kinase_dom"/>
</dbReference>
<dbReference type="GO" id="GO:0004693">
    <property type="term" value="F:cyclin-dependent protein serine/threonine kinase activity"/>
    <property type="evidence" value="ECO:0007669"/>
    <property type="project" value="UniProtKB-EC"/>
</dbReference>
<evidence type="ECO:0000256" key="23">
    <source>
        <dbReference type="PROSITE-ProRule" id="PRU10141"/>
    </source>
</evidence>
<evidence type="ECO:0000256" key="22">
    <source>
        <dbReference type="ARBA" id="ARBA00048367"/>
    </source>
</evidence>
<keyword evidence="27" id="KW-1185">Reference proteome</keyword>
<protein>
    <recommendedName>
        <fullName evidence="18">Cyclin-dependent kinase 20</fullName>
        <ecNumber evidence="5">2.7.11.22</ecNumber>
    </recommendedName>
    <alternativeName>
        <fullName evidence="19">Cell cycle-related kinase</fullName>
    </alternativeName>
    <alternativeName>
        <fullName evidence="20">Cell division protein kinase 20</fullName>
    </alternativeName>
</protein>
<comment type="similarity">
    <text evidence="4">Belongs to the protein kinase superfamily. CMGC Ser/Thr protein kinase family. CDC2/CDKX subfamily.</text>
</comment>
<keyword evidence="9" id="KW-0132">Cell division</keyword>
<dbReference type="PROSITE" id="PS00107">
    <property type="entry name" value="PROTEIN_KINASE_ATP"/>
    <property type="match status" value="1"/>
</dbReference>
<keyword evidence="14" id="KW-0969">Cilium</keyword>
<evidence type="ECO:0000313" key="27">
    <source>
        <dbReference type="Proteomes" id="UP000887567"/>
    </source>
</evidence>
<dbReference type="AlphaFoldDB" id="A0A913XAC1"/>
<dbReference type="GO" id="GO:0051301">
    <property type="term" value="P:cell division"/>
    <property type="evidence" value="ECO:0007669"/>
    <property type="project" value="UniProtKB-KW"/>
</dbReference>
<dbReference type="PROSITE" id="PS50011">
    <property type="entry name" value="PROTEIN_KINASE_DOM"/>
    <property type="match status" value="1"/>
</dbReference>
<dbReference type="InterPro" id="IPR008271">
    <property type="entry name" value="Ser/Thr_kinase_AS"/>
</dbReference>
<dbReference type="PANTHER" id="PTHR24056">
    <property type="entry name" value="CELL DIVISION PROTEIN KINASE"/>
    <property type="match status" value="1"/>
</dbReference>
<dbReference type="EC" id="2.7.11.22" evidence="5"/>
<organism evidence="26 27">
    <name type="scientific">Exaiptasia diaphana</name>
    <name type="common">Tropical sea anemone</name>
    <name type="synonym">Aiptasia pulchella</name>
    <dbReference type="NCBI Taxonomy" id="2652724"/>
    <lineage>
        <taxon>Eukaryota</taxon>
        <taxon>Metazoa</taxon>
        <taxon>Cnidaria</taxon>
        <taxon>Anthozoa</taxon>
        <taxon>Hexacorallia</taxon>
        <taxon>Actiniaria</taxon>
        <taxon>Aiptasiidae</taxon>
        <taxon>Exaiptasia</taxon>
    </lineage>
</organism>
<evidence type="ECO:0000256" key="2">
    <source>
        <dbReference type="ARBA" id="ARBA00004138"/>
    </source>
</evidence>
<evidence type="ECO:0000256" key="14">
    <source>
        <dbReference type="ARBA" id="ARBA00023069"/>
    </source>
</evidence>
<keyword evidence="7" id="KW-0963">Cytoplasm</keyword>
<dbReference type="InterPro" id="IPR017441">
    <property type="entry name" value="Protein_kinase_ATP_BS"/>
</dbReference>
<dbReference type="SUPFAM" id="SSF56112">
    <property type="entry name" value="Protein kinase-like (PK-like)"/>
    <property type="match status" value="1"/>
</dbReference>
<evidence type="ECO:0000256" key="13">
    <source>
        <dbReference type="ARBA" id="ARBA00022840"/>
    </source>
</evidence>
<evidence type="ECO:0000256" key="1">
    <source>
        <dbReference type="ARBA" id="ARBA00004123"/>
    </source>
</evidence>
<evidence type="ECO:0000256" key="11">
    <source>
        <dbReference type="ARBA" id="ARBA00022741"/>
    </source>
</evidence>
<keyword evidence="16" id="KW-0966">Cell projection</keyword>
<dbReference type="EnsemblMetazoa" id="XM_021045874.2">
    <property type="protein sequence ID" value="XP_020901533.1"/>
    <property type="gene ID" value="LOC110240087"/>
</dbReference>
<dbReference type="FunFam" id="3.30.200.20:FF:000211">
    <property type="entry name" value="Putative cyclin-dependent kinase 20"/>
    <property type="match status" value="1"/>
</dbReference>
<dbReference type="InterPro" id="IPR011009">
    <property type="entry name" value="Kinase-like_dom_sf"/>
</dbReference>
<evidence type="ECO:0000256" key="3">
    <source>
        <dbReference type="ARBA" id="ARBA00004496"/>
    </source>
</evidence>
<dbReference type="GO" id="GO:0005634">
    <property type="term" value="C:nucleus"/>
    <property type="evidence" value="ECO:0007669"/>
    <property type="project" value="UniProtKB-SubCell"/>
</dbReference>
<dbReference type="OrthoDB" id="63265at2759"/>
<evidence type="ECO:0000256" key="8">
    <source>
        <dbReference type="ARBA" id="ARBA00022527"/>
    </source>
</evidence>
<dbReference type="GeneID" id="110240087"/>
<evidence type="ECO:0000256" key="7">
    <source>
        <dbReference type="ARBA" id="ARBA00022490"/>
    </source>
</evidence>
<comment type="catalytic activity">
    <reaction evidence="21">
        <text>L-threonyl-[protein] + ATP = O-phospho-L-threonyl-[protein] + ADP + H(+)</text>
        <dbReference type="Rhea" id="RHEA:46608"/>
        <dbReference type="Rhea" id="RHEA-COMP:11060"/>
        <dbReference type="Rhea" id="RHEA-COMP:11605"/>
        <dbReference type="ChEBI" id="CHEBI:15378"/>
        <dbReference type="ChEBI" id="CHEBI:30013"/>
        <dbReference type="ChEBI" id="CHEBI:30616"/>
        <dbReference type="ChEBI" id="CHEBI:61977"/>
        <dbReference type="ChEBI" id="CHEBI:456216"/>
        <dbReference type="EC" id="2.7.11.22"/>
    </reaction>
</comment>
<keyword evidence="13 23" id="KW-0067">ATP-binding</keyword>
<keyword evidence="11 23" id="KW-0547">Nucleotide-binding</keyword>
<evidence type="ECO:0000256" key="20">
    <source>
        <dbReference type="ARBA" id="ARBA00035723"/>
    </source>
</evidence>
<keyword evidence="10" id="KW-0808">Transferase</keyword>
<evidence type="ECO:0000256" key="4">
    <source>
        <dbReference type="ARBA" id="ARBA00006485"/>
    </source>
</evidence>
<dbReference type="Gene3D" id="3.30.200.20">
    <property type="entry name" value="Phosphorylase Kinase, domain 1"/>
    <property type="match status" value="1"/>
</dbReference>
<dbReference type="PROSITE" id="PS00108">
    <property type="entry name" value="PROTEIN_KINASE_ST"/>
    <property type="match status" value="1"/>
</dbReference>
<keyword evidence="12" id="KW-0418">Kinase</keyword>
<proteinExistence type="inferred from homology"/>
<dbReference type="Pfam" id="PF00069">
    <property type="entry name" value="Pkinase"/>
    <property type="match status" value="1"/>
</dbReference>
<evidence type="ECO:0000256" key="16">
    <source>
        <dbReference type="ARBA" id="ARBA00023273"/>
    </source>
</evidence>
<evidence type="ECO:0000256" key="24">
    <source>
        <dbReference type="RuleBase" id="RU000304"/>
    </source>
</evidence>
<keyword evidence="8 24" id="KW-0723">Serine/threonine-protein kinase</keyword>
<evidence type="ECO:0000256" key="12">
    <source>
        <dbReference type="ARBA" id="ARBA00022777"/>
    </source>
</evidence>
<accession>A0A913XAC1</accession>